<protein>
    <submittedName>
        <fullName evidence="7">LysE family translocator</fullName>
    </submittedName>
</protein>
<evidence type="ECO:0000313" key="8">
    <source>
        <dbReference type="Proteomes" id="UP000326554"/>
    </source>
</evidence>
<dbReference type="PANTHER" id="PTHR30086:SF20">
    <property type="entry name" value="ARGININE EXPORTER PROTEIN ARGO-RELATED"/>
    <property type="match status" value="1"/>
</dbReference>
<keyword evidence="3 6" id="KW-0812">Transmembrane</keyword>
<dbReference type="InterPro" id="IPR001123">
    <property type="entry name" value="LeuE-type"/>
</dbReference>
<evidence type="ECO:0000256" key="3">
    <source>
        <dbReference type="ARBA" id="ARBA00022692"/>
    </source>
</evidence>
<evidence type="ECO:0000256" key="6">
    <source>
        <dbReference type="SAM" id="Phobius"/>
    </source>
</evidence>
<evidence type="ECO:0000256" key="4">
    <source>
        <dbReference type="ARBA" id="ARBA00022989"/>
    </source>
</evidence>
<feature type="transmembrane region" description="Helical" evidence="6">
    <location>
        <begin position="43"/>
        <end position="64"/>
    </location>
</feature>
<dbReference type="Proteomes" id="UP000326554">
    <property type="component" value="Unassembled WGS sequence"/>
</dbReference>
<dbReference type="AlphaFoldDB" id="A0A5J5GL53"/>
<comment type="caution">
    <text evidence="7">The sequence shown here is derived from an EMBL/GenBank/DDBJ whole genome shotgun (WGS) entry which is preliminary data.</text>
</comment>
<feature type="transmembrane region" description="Helical" evidence="6">
    <location>
        <begin position="144"/>
        <end position="165"/>
    </location>
</feature>
<dbReference type="Pfam" id="PF01810">
    <property type="entry name" value="LysE"/>
    <property type="match status" value="1"/>
</dbReference>
<evidence type="ECO:0000256" key="2">
    <source>
        <dbReference type="ARBA" id="ARBA00022475"/>
    </source>
</evidence>
<comment type="subcellular location">
    <subcellularLocation>
        <location evidence="1">Cell membrane</location>
        <topology evidence="1">Multi-pass membrane protein</topology>
    </subcellularLocation>
</comment>
<proteinExistence type="predicted"/>
<evidence type="ECO:0000313" key="7">
    <source>
        <dbReference type="EMBL" id="KAA9009056.1"/>
    </source>
</evidence>
<keyword evidence="5 6" id="KW-0472">Membrane</keyword>
<accession>A0A5J5GL53</accession>
<dbReference type="EMBL" id="VYQE01000002">
    <property type="protein sequence ID" value="KAA9009056.1"/>
    <property type="molecule type" value="Genomic_DNA"/>
</dbReference>
<gene>
    <name evidence="7" type="ORF">F3S47_07300</name>
</gene>
<evidence type="ECO:0000256" key="1">
    <source>
        <dbReference type="ARBA" id="ARBA00004651"/>
    </source>
</evidence>
<reference evidence="7 8" key="1">
    <citation type="submission" date="2019-09" db="EMBL/GenBank/DDBJ databases">
        <authorList>
            <person name="Park J.-S."/>
            <person name="Choi H.-J."/>
        </authorList>
    </citation>
    <scope>NUCLEOTIDE SEQUENCE [LARGE SCALE GENOMIC DNA]</scope>
    <source>
        <strain evidence="7 8">176SS1-4</strain>
    </source>
</reference>
<sequence>MGPAAFLAVAAAHLVAAMSPGPSFVVCVRTAVTQGFRPAVALSAGFGAGAVLWAFSALAGLALLFELVPSLFTALRLVGGAFLVFIAVMMWRHAPEPLEEPDAAAPTSAGAAFRLGFLTFAANPKTAVFFGAVFVGLVPPNAGWPALALLLAVIFANETLWYIVVARVFSMPRARAAYARAKTWTDRLFGSALGLLGIKVALG</sequence>
<keyword evidence="2" id="KW-1003">Cell membrane</keyword>
<feature type="transmembrane region" description="Helical" evidence="6">
    <location>
        <begin position="71"/>
        <end position="91"/>
    </location>
</feature>
<dbReference type="PANTHER" id="PTHR30086">
    <property type="entry name" value="ARGININE EXPORTER PROTEIN ARGO"/>
    <property type="match status" value="1"/>
</dbReference>
<name>A0A5J5GL53_9RHOB</name>
<evidence type="ECO:0000256" key="5">
    <source>
        <dbReference type="ARBA" id="ARBA00023136"/>
    </source>
</evidence>
<dbReference type="GO" id="GO:0005886">
    <property type="term" value="C:plasma membrane"/>
    <property type="evidence" value="ECO:0007669"/>
    <property type="project" value="UniProtKB-SubCell"/>
</dbReference>
<keyword evidence="8" id="KW-1185">Reference proteome</keyword>
<dbReference type="GO" id="GO:0015171">
    <property type="term" value="F:amino acid transmembrane transporter activity"/>
    <property type="evidence" value="ECO:0007669"/>
    <property type="project" value="TreeGrafter"/>
</dbReference>
<dbReference type="RefSeq" id="WP_150444589.1">
    <property type="nucleotide sequence ID" value="NZ_VYQE01000002.1"/>
</dbReference>
<organism evidence="7 8">
    <name type="scientific">Histidinibacterium aquaticum</name>
    <dbReference type="NCBI Taxonomy" id="2613962"/>
    <lineage>
        <taxon>Bacteria</taxon>
        <taxon>Pseudomonadati</taxon>
        <taxon>Pseudomonadota</taxon>
        <taxon>Alphaproteobacteria</taxon>
        <taxon>Rhodobacterales</taxon>
        <taxon>Paracoccaceae</taxon>
        <taxon>Histidinibacterium</taxon>
    </lineage>
</organism>
<keyword evidence="4 6" id="KW-1133">Transmembrane helix</keyword>